<feature type="compositionally biased region" description="Basic and acidic residues" evidence="1">
    <location>
        <begin position="84"/>
        <end position="99"/>
    </location>
</feature>
<evidence type="ECO:0000256" key="1">
    <source>
        <dbReference type="SAM" id="MobiDB-lite"/>
    </source>
</evidence>
<accession>A0A8J2V3T2</accession>
<dbReference type="Proteomes" id="UP000613582">
    <property type="component" value="Unassembled WGS sequence"/>
</dbReference>
<feature type="compositionally biased region" description="Low complexity" evidence="1">
    <location>
        <begin position="100"/>
        <end position="110"/>
    </location>
</feature>
<feature type="region of interest" description="Disordered" evidence="1">
    <location>
        <begin position="76"/>
        <end position="112"/>
    </location>
</feature>
<organism evidence="2 3">
    <name type="scientific">Aquisalinus flavus</name>
    <dbReference type="NCBI Taxonomy" id="1526572"/>
    <lineage>
        <taxon>Bacteria</taxon>
        <taxon>Pseudomonadati</taxon>
        <taxon>Pseudomonadota</taxon>
        <taxon>Alphaproteobacteria</taxon>
        <taxon>Parvularculales</taxon>
        <taxon>Parvularculaceae</taxon>
        <taxon>Aquisalinus</taxon>
    </lineage>
</organism>
<reference evidence="2" key="2">
    <citation type="submission" date="2020-09" db="EMBL/GenBank/DDBJ databases">
        <authorList>
            <person name="Sun Q."/>
            <person name="Zhou Y."/>
        </authorList>
    </citation>
    <scope>NUCLEOTIDE SEQUENCE</scope>
    <source>
        <strain evidence="2">CGMCC 1.12921</strain>
    </source>
</reference>
<dbReference type="AlphaFoldDB" id="A0A8J2V3T2"/>
<evidence type="ECO:0000313" key="2">
    <source>
        <dbReference type="EMBL" id="GGC98981.1"/>
    </source>
</evidence>
<proteinExistence type="predicted"/>
<reference evidence="2" key="1">
    <citation type="journal article" date="2014" name="Int. J. Syst. Evol. Microbiol.">
        <title>Complete genome sequence of Corynebacterium casei LMG S-19264T (=DSM 44701T), isolated from a smear-ripened cheese.</title>
        <authorList>
            <consortium name="US DOE Joint Genome Institute (JGI-PGF)"/>
            <person name="Walter F."/>
            <person name="Albersmeier A."/>
            <person name="Kalinowski J."/>
            <person name="Ruckert C."/>
        </authorList>
    </citation>
    <scope>NUCLEOTIDE SEQUENCE</scope>
    <source>
        <strain evidence="2">CGMCC 1.12921</strain>
    </source>
</reference>
<comment type="caution">
    <text evidence="2">The sequence shown here is derived from an EMBL/GenBank/DDBJ whole genome shotgun (WGS) entry which is preliminary data.</text>
</comment>
<keyword evidence="3" id="KW-1185">Reference proteome</keyword>
<sequence>MMLADGQAVATSQEYAKAYQELKDRMEGTPTADQLNRFQNFPKPVLNPSRNAEGGGSSTAFVLTYAEPMDRTTVEDSFAIRGFTGDEDRSGKTGEDDKISTSSSTSAAAKSGGGTWYVGGEFSSMIIDDEEPGNSSAEGSGAQPAGLEAGNRFLERSLFGFGVTSVDIPRAGFGVEVTTEDERFVAETDGTLSGTTFGGLHIGDYRFTPRTEYDGLPYLQRKWRGRANAFMAGFTYTQADGSSRGSVPVGGNGTGVVYFDFADDNATGLFFGSAGSDVETNTDFEGFRFNAGRKVYHGIDPDWYWGCYHGFFYDYSDTEHEFEITTPSYSDIYTLGRQDLTERYAGFEAGPFFGRQLGNASVHFRPLFNFGYREADLDAQQDTFCGACYYSQTVPIRLDEDDSGLTYGASVDAGLQFAVTERFSLGAVYQARWRADSAAIVNPESGDDLFIDNQPTRLATGERTEQQLLFTVGNSW</sequence>
<name>A0A8J2V3T2_9PROT</name>
<protein>
    <submittedName>
        <fullName evidence="2">Uncharacterized protein</fullName>
    </submittedName>
</protein>
<dbReference type="EMBL" id="BMGH01000001">
    <property type="protein sequence ID" value="GGC98981.1"/>
    <property type="molecule type" value="Genomic_DNA"/>
</dbReference>
<gene>
    <name evidence="2" type="ORF">GCM10011342_04920</name>
</gene>
<evidence type="ECO:0000313" key="3">
    <source>
        <dbReference type="Proteomes" id="UP000613582"/>
    </source>
</evidence>